<keyword evidence="4" id="KW-0808">Transferase</keyword>
<dbReference type="InterPro" id="IPR013083">
    <property type="entry name" value="Znf_RING/FYVE/PHD"/>
</dbReference>
<gene>
    <name evidence="15" type="ORF">ES288_A02G003900v1</name>
</gene>
<keyword evidence="16" id="KW-1185">Reference proteome</keyword>
<dbReference type="InterPro" id="IPR001841">
    <property type="entry name" value="Znf_RING"/>
</dbReference>
<dbReference type="GO" id="GO:0016020">
    <property type="term" value="C:membrane"/>
    <property type="evidence" value="ECO:0007669"/>
    <property type="project" value="UniProtKB-SubCell"/>
</dbReference>
<evidence type="ECO:0000256" key="3">
    <source>
        <dbReference type="ARBA" id="ARBA00012483"/>
    </source>
</evidence>
<evidence type="ECO:0000259" key="14">
    <source>
        <dbReference type="PROSITE" id="PS50089"/>
    </source>
</evidence>
<dbReference type="Proteomes" id="UP000323506">
    <property type="component" value="Chromosome A02"/>
</dbReference>
<keyword evidence="9 13" id="KW-1133">Transmembrane helix</keyword>
<evidence type="ECO:0000256" key="2">
    <source>
        <dbReference type="ARBA" id="ARBA00004167"/>
    </source>
</evidence>
<dbReference type="PANTHER" id="PTHR46905">
    <property type="entry name" value="RING-H2 FINGER PROTEIN ATL78"/>
    <property type="match status" value="1"/>
</dbReference>
<comment type="catalytic activity">
    <reaction evidence="1">
        <text>S-ubiquitinyl-[E2 ubiquitin-conjugating enzyme]-L-cysteine + [acceptor protein]-L-lysine = [E2 ubiquitin-conjugating enzyme]-L-cysteine + N(6)-ubiquitinyl-[acceptor protein]-L-lysine.</text>
        <dbReference type="EC" id="2.3.2.27"/>
    </reaction>
</comment>
<evidence type="ECO:0000256" key="10">
    <source>
        <dbReference type="ARBA" id="ARBA00023136"/>
    </source>
</evidence>
<dbReference type="SUPFAM" id="SSF57850">
    <property type="entry name" value="RING/U-box"/>
    <property type="match status" value="1"/>
</dbReference>
<proteinExistence type="inferred from homology"/>
<dbReference type="InterPro" id="IPR044602">
    <property type="entry name" value="ATL10/ATL72-79-like"/>
</dbReference>
<reference evidence="15 16" key="1">
    <citation type="submission" date="2019-06" db="EMBL/GenBank/DDBJ databases">
        <title>WGS assembly of Gossypium darwinii.</title>
        <authorList>
            <person name="Chen Z.J."/>
            <person name="Sreedasyam A."/>
            <person name="Ando A."/>
            <person name="Song Q."/>
            <person name="De L."/>
            <person name="Hulse-Kemp A."/>
            <person name="Ding M."/>
            <person name="Ye W."/>
            <person name="Kirkbride R."/>
            <person name="Jenkins J."/>
            <person name="Plott C."/>
            <person name="Lovell J."/>
            <person name="Lin Y.-M."/>
            <person name="Vaughn R."/>
            <person name="Liu B."/>
            <person name="Li W."/>
            <person name="Simpson S."/>
            <person name="Scheffler B."/>
            <person name="Saski C."/>
            <person name="Grover C."/>
            <person name="Hu G."/>
            <person name="Conover J."/>
            <person name="Carlson J."/>
            <person name="Shu S."/>
            <person name="Boston L."/>
            <person name="Williams M."/>
            <person name="Peterson D."/>
            <person name="Mcgee K."/>
            <person name="Jones D."/>
            <person name="Wendel J."/>
            <person name="Stelly D."/>
            <person name="Grimwood J."/>
            <person name="Schmutz J."/>
        </authorList>
    </citation>
    <scope>NUCLEOTIDE SEQUENCE [LARGE SCALE GENOMIC DNA]</scope>
    <source>
        <strain evidence="15">1808015.09</strain>
    </source>
</reference>
<evidence type="ECO:0000256" key="8">
    <source>
        <dbReference type="ARBA" id="ARBA00022833"/>
    </source>
</evidence>
<dbReference type="EMBL" id="CM017689">
    <property type="protein sequence ID" value="TYH26632.1"/>
    <property type="molecule type" value="Genomic_DNA"/>
</dbReference>
<keyword evidence="12" id="KW-0863">Zinc-finger</keyword>
<evidence type="ECO:0000256" key="1">
    <source>
        <dbReference type="ARBA" id="ARBA00000900"/>
    </source>
</evidence>
<dbReference type="EC" id="2.3.2.27" evidence="3"/>
<comment type="subcellular location">
    <subcellularLocation>
        <location evidence="2">Membrane</location>
        <topology evidence="2">Single-pass membrane protein</topology>
    </subcellularLocation>
</comment>
<dbReference type="AlphaFoldDB" id="A0A5D2H8N6"/>
<keyword evidence="10 13" id="KW-0472">Membrane</keyword>
<keyword evidence="7" id="KW-0833">Ubl conjugation pathway</keyword>
<evidence type="ECO:0000313" key="16">
    <source>
        <dbReference type="Proteomes" id="UP000323506"/>
    </source>
</evidence>
<keyword evidence="5 13" id="KW-0812">Transmembrane</keyword>
<evidence type="ECO:0000256" key="12">
    <source>
        <dbReference type="PROSITE-ProRule" id="PRU00175"/>
    </source>
</evidence>
<evidence type="ECO:0000256" key="13">
    <source>
        <dbReference type="SAM" id="Phobius"/>
    </source>
</evidence>
<evidence type="ECO:0000256" key="11">
    <source>
        <dbReference type="ARBA" id="ARBA00024209"/>
    </source>
</evidence>
<dbReference type="GO" id="GO:0008270">
    <property type="term" value="F:zinc ion binding"/>
    <property type="evidence" value="ECO:0007669"/>
    <property type="project" value="UniProtKB-KW"/>
</dbReference>
<evidence type="ECO:0000256" key="5">
    <source>
        <dbReference type="ARBA" id="ARBA00022692"/>
    </source>
</evidence>
<dbReference type="PROSITE" id="PS50089">
    <property type="entry name" value="ZF_RING_2"/>
    <property type="match status" value="1"/>
</dbReference>
<feature type="domain" description="RING-type" evidence="14">
    <location>
        <begin position="94"/>
        <end position="136"/>
    </location>
</feature>
<dbReference type="SMART" id="SM00184">
    <property type="entry name" value="RING"/>
    <property type="match status" value="1"/>
</dbReference>
<accession>A0A5D2H8N6</accession>
<protein>
    <recommendedName>
        <fullName evidence="3">RING-type E3 ubiquitin transferase</fullName>
        <ecNumber evidence="3">2.3.2.27</ecNumber>
    </recommendedName>
</protein>
<sequence>MSTLAPSNEDQAYDPFLTPMENFFSHAIMKLAVLLFAMILLVQLNSLIHGRCRENPERAAATQLATVGLNKRDLKRIPVAVYRTGGTSFTATDCPICLGEFLDGEKVRVLPKCNHGFHVKCIDKWLMSKSSCPNCRHSLLEHETVNRDVIAGPDRLPSDSGDVLIVVQEGLNCISLGTKLQILE</sequence>
<dbReference type="Gene3D" id="3.30.40.10">
    <property type="entry name" value="Zinc/RING finger domain, C3HC4 (zinc finger)"/>
    <property type="match status" value="1"/>
</dbReference>
<evidence type="ECO:0000313" key="15">
    <source>
        <dbReference type="EMBL" id="TYH26632.1"/>
    </source>
</evidence>
<keyword evidence="6" id="KW-0479">Metal-binding</keyword>
<keyword evidence="8" id="KW-0862">Zinc</keyword>
<organism evidence="15 16">
    <name type="scientific">Gossypium darwinii</name>
    <name type="common">Darwin's cotton</name>
    <name type="synonym">Gossypium barbadense var. darwinii</name>
    <dbReference type="NCBI Taxonomy" id="34276"/>
    <lineage>
        <taxon>Eukaryota</taxon>
        <taxon>Viridiplantae</taxon>
        <taxon>Streptophyta</taxon>
        <taxon>Embryophyta</taxon>
        <taxon>Tracheophyta</taxon>
        <taxon>Spermatophyta</taxon>
        <taxon>Magnoliopsida</taxon>
        <taxon>eudicotyledons</taxon>
        <taxon>Gunneridae</taxon>
        <taxon>Pentapetalae</taxon>
        <taxon>rosids</taxon>
        <taxon>malvids</taxon>
        <taxon>Malvales</taxon>
        <taxon>Malvaceae</taxon>
        <taxon>Malvoideae</taxon>
        <taxon>Gossypium</taxon>
    </lineage>
</organism>
<comment type="similarity">
    <text evidence="11">Belongs to the RING-type zinc finger family. ATL subfamily.</text>
</comment>
<dbReference type="PANTHER" id="PTHR46905:SF21">
    <property type="entry name" value="RING-TYPE E3 UBIQUITIN TRANSFERASE"/>
    <property type="match status" value="1"/>
</dbReference>
<evidence type="ECO:0000256" key="9">
    <source>
        <dbReference type="ARBA" id="ARBA00022989"/>
    </source>
</evidence>
<dbReference type="CDD" id="cd16461">
    <property type="entry name" value="RING-H2_EL5-like"/>
    <property type="match status" value="1"/>
</dbReference>
<evidence type="ECO:0000256" key="4">
    <source>
        <dbReference type="ARBA" id="ARBA00022679"/>
    </source>
</evidence>
<name>A0A5D2H8N6_GOSDA</name>
<evidence type="ECO:0000256" key="6">
    <source>
        <dbReference type="ARBA" id="ARBA00022723"/>
    </source>
</evidence>
<dbReference type="Pfam" id="PF13639">
    <property type="entry name" value="zf-RING_2"/>
    <property type="match status" value="1"/>
</dbReference>
<evidence type="ECO:0000256" key="7">
    <source>
        <dbReference type="ARBA" id="ARBA00022786"/>
    </source>
</evidence>
<dbReference type="SMART" id="SM01197">
    <property type="entry name" value="FANCL_C"/>
    <property type="match status" value="1"/>
</dbReference>
<feature type="transmembrane region" description="Helical" evidence="13">
    <location>
        <begin position="23"/>
        <end position="44"/>
    </location>
</feature>
<dbReference type="GO" id="GO:0061630">
    <property type="term" value="F:ubiquitin protein ligase activity"/>
    <property type="evidence" value="ECO:0007669"/>
    <property type="project" value="UniProtKB-EC"/>
</dbReference>
<dbReference type="GO" id="GO:0016567">
    <property type="term" value="P:protein ubiquitination"/>
    <property type="evidence" value="ECO:0007669"/>
    <property type="project" value="InterPro"/>
</dbReference>